<sequence length="65" mass="7628">MRFNREFYKDVFFWGGVLIFLSAILYQGSWSTWFGYFDVFLIVFGLALAAMTMVSNDVPKNKQSR</sequence>
<reference evidence="2 3" key="1">
    <citation type="submission" date="2014-09" db="EMBL/GenBank/DDBJ databases">
        <title>Lactobacillus mucosae CRL573 Genome Sequencing.</title>
        <authorList>
            <person name="Bleckwedel J."/>
            <person name="Teran L.C."/>
            <person name="Bonacina J."/>
            <person name="Saavedra L."/>
            <person name="Mozzi F.B."/>
            <person name="Raya R.R."/>
        </authorList>
    </citation>
    <scope>NUCLEOTIDE SEQUENCE [LARGE SCALE GENOMIC DNA]</scope>
    <source>
        <strain evidence="2 3">CRL573</strain>
    </source>
</reference>
<comment type="caution">
    <text evidence="2">The sequence shown here is derived from an EMBL/GenBank/DDBJ whole genome shotgun (WGS) entry which is preliminary data.</text>
</comment>
<dbReference type="EMBL" id="JROC01000024">
    <property type="protein sequence ID" value="KGL67357.1"/>
    <property type="molecule type" value="Genomic_DNA"/>
</dbReference>
<evidence type="ECO:0000256" key="1">
    <source>
        <dbReference type="SAM" id="Phobius"/>
    </source>
</evidence>
<keyword evidence="1" id="KW-1133">Transmembrane helix</keyword>
<proteinExistence type="predicted"/>
<name>A0A099YD78_LIMMU</name>
<keyword evidence="1" id="KW-0812">Transmembrane</keyword>
<dbReference type="AlphaFoldDB" id="A0A099YD78"/>
<organism evidence="2 3">
    <name type="scientific">Limosilactobacillus mucosae</name>
    <name type="common">Lactobacillus mucosae</name>
    <dbReference type="NCBI Taxonomy" id="97478"/>
    <lineage>
        <taxon>Bacteria</taxon>
        <taxon>Bacillati</taxon>
        <taxon>Bacillota</taxon>
        <taxon>Bacilli</taxon>
        <taxon>Lactobacillales</taxon>
        <taxon>Lactobacillaceae</taxon>
        <taxon>Limosilactobacillus</taxon>
    </lineage>
</organism>
<gene>
    <name evidence="2" type="ORF">LX03_02075</name>
</gene>
<keyword evidence="1" id="KW-0472">Membrane</keyword>
<evidence type="ECO:0000313" key="3">
    <source>
        <dbReference type="Proteomes" id="UP000030001"/>
    </source>
</evidence>
<feature type="transmembrane region" description="Helical" evidence="1">
    <location>
        <begin position="7"/>
        <end position="27"/>
    </location>
</feature>
<dbReference type="Proteomes" id="UP000030001">
    <property type="component" value="Unassembled WGS sequence"/>
</dbReference>
<protein>
    <submittedName>
        <fullName evidence="2">Uncharacterized protein</fullName>
    </submittedName>
</protein>
<evidence type="ECO:0000313" key="2">
    <source>
        <dbReference type="EMBL" id="KGL67357.1"/>
    </source>
</evidence>
<feature type="transmembrane region" description="Helical" evidence="1">
    <location>
        <begin position="33"/>
        <end position="55"/>
    </location>
</feature>
<accession>A0A099YD78</accession>